<dbReference type="RefSeq" id="XP_018285509.1">
    <property type="nucleotide sequence ID" value="XM_018437201.1"/>
</dbReference>
<proteinExistence type="predicted"/>
<accession>A0A167K8C4</accession>
<dbReference type="AlphaFoldDB" id="A0A167K8C4"/>
<name>A0A167K8C4_PHYB8</name>
<gene>
    <name evidence="2" type="ORF">PHYBLDRAFT_174166</name>
</gene>
<dbReference type="InParanoid" id="A0A167K8C4"/>
<feature type="chain" id="PRO_5007889236" evidence="1">
    <location>
        <begin position="26"/>
        <end position="238"/>
    </location>
</feature>
<feature type="signal peptide" evidence="1">
    <location>
        <begin position="1"/>
        <end position="25"/>
    </location>
</feature>
<keyword evidence="3" id="KW-1185">Reference proteome</keyword>
<dbReference type="EMBL" id="KV440999">
    <property type="protein sequence ID" value="OAD67469.1"/>
    <property type="molecule type" value="Genomic_DNA"/>
</dbReference>
<organism evidence="2 3">
    <name type="scientific">Phycomyces blakesleeanus (strain ATCC 8743b / DSM 1359 / FGSC 10004 / NBRC 33097 / NRRL 1555)</name>
    <dbReference type="NCBI Taxonomy" id="763407"/>
    <lineage>
        <taxon>Eukaryota</taxon>
        <taxon>Fungi</taxon>
        <taxon>Fungi incertae sedis</taxon>
        <taxon>Mucoromycota</taxon>
        <taxon>Mucoromycotina</taxon>
        <taxon>Mucoromycetes</taxon>
        <taxon>Mucorales</taxon>
        <taxon>Phycomycetaceae</taxon>
        <taxon>Phycomyces</taxon>
    </lineage>
</organism>
<dbReference type="GeneID" id="28998107"/>
<evidence type="ECO:0000313" key="3">
    <source>
        <dbReference type="Proteomes" id="UP000077315"/>
    </source>
</evidence>
<dbReference type="VEuPathDB" id="FungiDB:PHYBLDRAFT_174166"/>
<keyword evidence="1" id="KW-0732">Signal</keyword>
<reference evidence="3" key="1">
    <citation type="submission" date="2015-06" db="EMBL/GenBank/DDBJ databases">
        <title>Expansion of signal transduction pathways in fungi by whole-genome duplication.</title>
        <authorList>
            <consortium name="DOE Joint Genome Institute"/>
            <person name="Corrochano L.M."/>
            <person name="Kuo A."/>
            <person name="Marcet-Houben M."/>
            <person name="Polaino S."/>
            <person name="Salamov A."/>
            <person name="Villalobos J.M."/>
            <person name="Alvarez M.I."/>
            <person name="Avalos J."/>
            <person name="Benito E.P."/>
            <person name="Benoit I."/>
            <person name="Burger G."/>
            <person name="Camino L.P."/>
            <person name="Canovas D."/>
            <person name="Cerda-Olmedo E."/>
            <person name="Cheng J.-F."/>
            <person name="Dominguez A."/>
            <person name="Elias M."/>
            <person name="Eslava A.P."/>
            <person name="Glaser F."/>
            <person name="Grimwood J."/>
            <person name="Gutierrez G."/>
            <person name="Heitman J."/>
            <person name="Henrissat B."/>
            <person name="Iturriaga E.A."/>
            <person name="Lang B.F."/>
            <person name="Lavin J.L."/>
            <person name="Lee S."/>
            <person name="Li W."/>
            <person name="Lindquist E."/>
            <person name="Lopez-Garcia S."/>
            <person name="Luque E.M."/>
            <person name="Marcos A.T."/>
            <person name="Martin J."/>
            <person name="McCluskey K."/>
            <person name="Medina H.R."/>
            <person name="Miralles-Duran A."/>
            <person name="Miyazaki A."/>
            <person name="Munoz-Torres E."/>
            <person name="Oguiza J.A."/>
            <person name="Ohm R."/>
            <person name="Olmedo M."/>
            <person name="Orejas M."/>
            <person name="Ortiz-Castellanos L."/>
            <person name="Pisabarro A.G."/>
            <person name="Rodriguez-Romero J."/>
            <person name="Ruiz-Herrera J."/>
            <person name="Ruiz-Vazquez R."/>
            <person name="Sanz C."/>
            <person name="Schackwitz W."/>
            <person name="Schmutz J."/>
            <person name="Shahriari M."/>
            <person name="Shelest E."/>
            <person name="Silva-Franco F."/>
            <person name="Soanes D."/>
            <person name="Syed K."/>
            <person name="Tagua V.G."/>
            <person name="Talbot N.J."/>
            <person name="Thon M."/>
            <person name="De vries R.P."/>
            <person name="Wiebenga A."/>
            <person name="Yadav J.S."/>
            <person name="Braun E.L."/>
            <person name="Baker S."/>
            <person name="Garre V."/>
            <person name="Horwitz B."/>
            <person name="Torres-Martinez S."/>
            <person name="Idnurm A."/>
            <person name="Herrera-Estrella A."/>
            <person name="Gabaldon T."/>
            <person name="Grigoriev I.V."/>
        </authorList>
    </citation>
    <scope>NUCLEOTIDE SEQUENCE [LARGE SCALE GENOMIC DNA]</scope>
    <source>
        <strain evidence="3">NRRL 1555(-)</strain>
    </source>
</reference>
<sequence>MYRYFNSHILVSVIFLKAILKIAFDQNPHGYTSAKTINSLVYTFYISIQGESIGAPHLVLVLQNLLWGHLTYTTSGGSAQHRDEGRLSIKKRSWRNALKPSASYSESWTPPELSQGPEVWLFETSRQLQTFSNLTKSQGNQSLKAHLYFVNSIYIIPVDKSYMPIQESPSVLHILFLCFKICLRSWGHLTYTTSGGSAQHRDEGRLSIKKRSWLNALKPSASYSESWTPPELSQGPEG</sequence>
<evidence type="ECO:0000313" key="2">
    <source>
        <dbReference type="EMBL" id="OAD67469.1"/>
    </source>
</evidence>
<evidence type="ECO:0000256" key="1">
    <source>
        <dbReference type="SAM" id="SignalP"/>
    </source>
</evidence>
<dbReference type="Proteomes" id="UP000077315">
    <property type="component" value="Unassembled WGS sequence"/>
</dbReference>
<protein>
    <submittedName>
        <fullName evidence="2">Uncharacterized protein</fullName>
    </submittedName>
</protein>